<comment type="caution">
    <text evidence="2">The sequence shown here is derived from an EMBL/GenBank/DDBJ whole genome shotgun (WGS) entry which is preliminary data.</text>
</comment>
<feature type="compositionally biased region" description="Basic and acidic residues" evidence="1">
    <location>
        <begin position="819"/>
        <end position="837"/>
    </location>
</feature>
<dbReference type="Proteomes" id="UP000294003">
    <property type="component" value="Unassembled WGS sequence"/>
</dbReference>
<feature type="compositionally biased region" description="Polar residues" evidence="1">
    <location>
        <begin position="1076"/>
        <end position="1088"/>
    </location>
</feature>
<feature type="compositionally biased region" description="Polar residues" evidence="1">
    <location>
        <begin position="565"/>
        <end position="578"/>
    </location>
</feature>
<feature type="compositionally biased region" description="Basic and acidic residues" evidence="1">
    <location>
        <begin position="196"/>
        <end position="205"/>
    </location>
</feature>
<proteinExistence type="predicted"/>
<accession>A0ABY0HAU6</accession>
<feature type="compositionally biased region" description="Polar residues" evidence="1">
    <location>
        <begin position="333"/>
        <end position="344"/>
    </location>
</feature>
<feature type="compositionally biased region" description="Polar residues" evidence="1">
    <location>
        <begin position="1000"/>
        <end position="1014"/>
    </location>
</feature>
<feature type="compositionally biased region" description="Basic and acidic residues" evidence="1">
    <location>
        <begin position="453"/>
        <end position="475"/>
    </location>
</feature>
<evidence type="ECO:0008006" key="4">
    <source>
        <dbReference type="Google" id="ProtNLM"/>
    </source>
</evidence>
<feature type="compositionally biased region" description="Basic and acidic residues" evidence="1">
    <location>
        <begin position="536"/>
        <end position="545"/>
    </location>
</feature>
<dbReference type="EMBL" id="QJNS01000122">
    <property type="protein sequence ID" value="RYO86103.1"/>
    <property type="molecule type" value="Genomic_DNA"/>
</dbReference>
<feature type="region of interest" description="Disordered" evidence="1">
    <location>
        <begin position="131"/>
        <end position="152"/>
    </location>
</feature>
<feature type="compositionally biased region" description="Polar residues" evidence="1">
    <location>
        <begin position="395"/>
        <end position="404"/>
    </location>
</feature>
<feature type="compositionally biased region" description="Pro residues" evidence="1">
    <location>
        <begin position="842"/>
        <end position="855"/>
    </location>
</feature>
<feature type="region of interest" description="Disordered" evidence="1">
    <location>
        <begin position="960"/>
        <end position="1112"/>
    </location>
</feature>
<feature type="compositionally biased region" description="Basic and acidic residues" evidence="1">
    <location>
        <begin position="740"/>
        <end position="749"/>
    </location>
</feature>
<keyword evidence="3" id="KW-1185">Reference proteome</keyword>
<evidence type="ECO:0000313" key="3">
    <source>
        <dbReference type="Proteomes" id="UP000294003"/>
    </source>
</evidence>
<reference evidence="2 3" key="1">
    <citation type="submission" date="2018-06" db="EMBL/GenBank/DDBJ databases">
        <title>Complete Genomes of Monosporascus.</title>
        <authorList>
            <person name="Robinson A.J."/>
            <person name="Natvig D.O."/>
        </authorList>
    </citation>
    <scope>NUCLEOTIDE SEQUENCE [LARGE SCALE GENOMIC DNA]</scope>
    <source>
        <strain evidence="2 3">CBS 609.92</strain>
    </source>
</reference>
<name>A0ABY0HAU6_9PEZI</name>
<feature type="region of interest" description="Disordered" evidence="1">
    <location>
        <begin position="1"/>
        <end position="43"/>
    </location>
</feature>
<protein>
    <recommendedName>
        <fullName evidence="4">DUF4045 domain-containing protein</fullName>
    </recommendedName>
</protein>
<feature type="compositionally biased region" description="Polar residues" evidence="1">
    <location>
        <begin position="248"/>
        <end position="276"/>
    </location>
</feature>
<feature type="compositionally biased region" description="Polar residues" evidence="1">
    <location>
        <begin position="303"/>
        <end position="316"/>
    </location>
</feature>
<evidence type="ECO:0000313" key="2">
    <source>
        <dbReference type="EMBL" id="RYO86103.1"/>
    </source>
</evidence>
<feature type="region of interest" description="Disordered" evidence="1">
    <location>
        <begin position="194"/>
        <end position="404"/>
    </location>
</feature>
<feature type="compositionally biased region" description="Low complexity" evidence="1">
    <location>
        <begin position="370"/>
        <end position="381"/>
    </location>
</feature>
<feature type="region of interest" description="Disordered" evidence="1">
    <location>
        <begin position="443"/>
        <end position="596"/>
    </location>
</feature>
<gene>
    <name evidence="2" type="ORF">DL762_004898</name>
</gene>
<feature type="compositionally biased region" description="Polar residues" evidence="1">
    <location>
        <begin position="697"/>
        <end position="707"/>
    </location>
</feature>
<sequence length="1112" mass="118062">MNRFRTKLRGKDGKDETAPRPSQESESSMHFRPFRKGKKQQEAEKVELDLTTVLPSDDNFRTSLLMSGLSARFSMLREQDDPNTKVGKASDDSVLFPKRQSKMDFAGSRGLSDIAEVHSIKAAAPFARVESYHSDDADSTAGGSVMSRAKPTEGNVLFGGRQKIYKIPAGADSKGGMGGRALYEDDVAMSAFQKWRQAEKERTSSEEAGTEAAGRLSGDLDTDAPRPESPFLGEWNRKRETSSTTSSAPSIARNSTAATSVASSQPATSVKDSQPNSAASASNTPALGPERSVTRTRRLYETGLNNELQEQQSSALSRIDTLTRRPAFGTRTPDLTQNSSSPTTAGLGEKVSSDRKVLAQASAPNLRLMSAPTTTSSAGTPDLGVPAPSSAEGRSGQSGISPLSLEISESNDYSLFAIQPNDRGKATALGVFQKPTQPYDECKYAQRQIQLQRGRETPTQRRRAESNDSFGESRSRSSSSAPRQPIEPKHGSSPAANPPPLKEDIASSSFLSGDDSEGSAAVSPKPAVSPRLMVRRPSDGRHPAFRDSAMPTPLSVTPKLGREPSPTSQASACLNPSPKSVPPADSPTLGPTSGLSGMVRQHLRADSNASSIFGAIPSSADLDSRFPADKSDHNATTDKFNSWGTHPHDWDAGLETSEPIVDDGQSGTVPAETADRDEFASQLADRARRVREKLTSYVESDSRSTSPHAAGETKDSKDLQPPPRPSGLGIIRPRGSRGSLCDRGREESQSKAIKVFGVGSRGGSPAAAQRSIESSPALPSMSEERGTKGKTIPSKNPDAENATDGTAEMHAGIRAFRQARRDLQRLREQETQARHDNQPQGPQGPLPGMPAPRPTPTKESNERYGSGSGSRAGSREDKHRGGSGSSNDRLHSPIQYRKFSASREEPQLAPPSAVPRLQLRSPGLPGTDIKNSSILPPQSVRGGAPAKVRTNISNDSLNIQHSHLYGSGQPLPISRIPSPLAASGRPTPGGVAPPRRPSMAPTSGSDVTGKNNSGLGDGVIRKRSTREISEPILITSSSSAHAAPPVPPINPRRRQENAQARPVGSRPGLMNGDTLPGQSRGQGNNPGTSVGPPVPRMVSAQGHSNILPGGMI</sequence>
<feature type="region of interest" description="Disordered" evidence="1">
    <location>
        <begin position="618"/>
        <end position="945"/>
    </location>
</feature>
<organism evidence="2 3">
    <name type="scientific">Monosporascus cannonballus</name>
    <dbReference type="NCBI Taxonomy" id="155416"/>
    <lineage>
        <taxon>Eukaryota</taxon>
        <taxon>Fungi</taxon>
        <taxon>Dikarya</taxon>
        <taxon>Ascomycota</taxon>
        <taxon>Pezizomycotina</taxon>
        <taxon>Sordariomycetes</taxon>
        <taxon>Xylariomycetidae</taxon>
        <taxon>Xylariales</taxon>
        <taxon>Xylariales incertae sedis</taxon>
        <taxon>Monosporascus</taxon>
    </lineage>
</organism>
<evidence type="ECO:0000256" key="1">
    <source>
        <dbReference type="SAM" id="MobiDB-lite"/>
    </source>
</evidence>
<feature type="compositionally biased region" description="Basic and acidic residues" evidence="1">
    <location>
        <begin position="622"/>
        <end position="636"/>
    </location>
</feature>
<feature type="compositionally biased region" description="Basic and acidic residues" evidence="1">
    <location>
        <begin position="9"/>
        <end position="18"/>
    </location>
</feature>